<evidence type="ECO:0000313" key="2">
    <source>
        <dbReference type="EMBL" id="AWN44355.1"/>
    </source>
</evidence>
<accession>A0A2U8WDT6</accession>
<evidence type="ECO:0000313" key="3">
    <source>
        <dbReference type="Proteomes" id="UP000245926"/>
    </source>
</evidence>
<reference evidence="3" key="1">
    <citation type="submission" date="2018-05" db="EMBL/GenBank/DDBJ databases">
        <title>Complete Genome Sequence of Methylobacterium sp. 17SD2-17.</title>
        <authorList>
            <person name="Srinivasan S."/>
        </authorList>
    </citation>
    <scope>NUCLEOTIDE SEQUENCE [LARGE SCALE GENOMIC DNA]</scope>
    <source>
        <strain evidence="3">17SD2-17</strain>
    </source>
</reference>
<dbReference type="AlphaFoldDB" id="A0A2U8WDT6"/>
<feature type="region of interest" description="Disordered" evidence="1">
    <location>
        <begin position="76"/>
        <end position="117"/>
    </location>
</feature>
<dbReference type="Proteomes" id="UP000245926">
    <property type="component" value="Chromosome"/>
</dbReference>
<keyword evidence="3" id="KW-1185">Reference proteome</keyword>
<protein>
    <recommendedName>
        <fullName evidence="4">Helix-turn-helix domain-containing protein</fullName>
    </recommendedName>
</protein>
<name>A0A2U8WDT6_9HYPH</name>
<dbReference type="OrthoDB" id="8404122at2"/>
<proteinExistence type="predicted"/>
<evidence type="ECO:0000256" key="1">
    <source>
        <dbReference type="SAM" id="MobiDB-lite"/>
    </source>
</evidence>
<organism evidence="2 3">
    <name type="scientific">Methylobacterium durans</name>
    <dbReference type="NCBI Taxonomy" id="2202825"/>
    <lineage>
        <taxon>Bacteria</taxon>
        <taxon>Pseudomonadati</taxon>
        <taxon>Pseudomonadota</taxon>
        <taxon>Alphaproteobacteria</taxon>
        <taxon>Hyphomicrobiales</taxon>
        <taxon>Methylobacteriaceae</taxon>
        <taxon>Methylobacterium</taxon>
    </lineage>
</organism>
<gene>
    <name evidence="2" type="ORF">DK389_03975</name>
</gene>
<dbReference type="EMBL" id="CP029550">
    <property type="protein sequence ID" value="AWN44355.1"/>
    <property type="molecule type" value="Genomic_DNA"/>
</dbReference>
<evidence type="ECO:0008006" key="4">
    <source>
        <dbReference type="Google" id="ProtNLM"/>
    </source>
</evidence>
<sequence>MTGPIPDRLARAFTGRTTLNLREAAAALEMDKRHLRSAVRAGRVGYLIHGQGERRARRRFLLCDLVQFLQSERRRECPSTRAKVRRSSGATSGSKDSAFGALRARLTGAPPKPSSGA</sequence>
<dbReference type="KEGG" id="mets:DK389_03975"/>